<gene>
    <name evidence="5" type="ORF">Apa02nite_097410</name>
</gene>
<proteinExistence type="inferred from homology"/>
<dbReference type="PANTHER" id="PTHR43792">
    <property type="entry name" value="GNAT FAMILY, PUTATIVE (AFU_ORTHOLOGUE AFUA_3G00765)-RELATED-RELATED"/>
    <property type="match status" value="1"/>
</dbReference>
<protein>
    <recommendedName>
        <fullName evidence="4">N-acetyltransferase domain-containing protein</fullName>
    </recommendedName>
</protein>
<keyword evidence="6" id="KW-1185">Reference proteome</keyword>
<reference evidence="5 6" key="1">
    <citation type="submission" date="2021-01" db="EMBL/GenBank/DDBJ databases">
        <title>Whole genome shotgun sequence of Actinoplanes palleronii NBRC 14916.</title>
        <authorList>
            <person name="Komaki H."/>
            <person name="Tamura T."/>
        </authorList>
    </citation>
    <scope>NUCLEOTIDE SEQUENCE [LARGE SCALE GENOMIC DNA]</scope>
    <source>
        <strain evidence="5 6">NBRC 14916</strain>
    </source>
</reference>
<dbReference type="InterPro" id="IPR000182">
    <property type="entry name" value="GNAT_dom"/>
</dbReference>
<organism evidence="5 6">
    <name type="scientific">Actinoplanes palleronii</name>
    <dbReference type="NCBI Taxonomy" id="113570"/>
    <lineage>
        <taxon>Bacteria</taxon>
        <taxon>Bacillati</taxon>
        <taxon>Actinomycetota</taxon>
        <taxon>Actinomycetes</taxon>
        <taxon>Micromonosporales</taxon>
        <taxon>Micromonosporaceae</taxon>
        <taxon>Actinoplanes</taxon>
    </lineage>
</organism>
<evidence type="ECO:0000256" key="1">
    <source>
        <dbReference type="ARBA" id="ARBA00022679"/>
    </source>
</evidence>
<name>A0ABQ4BSG8_9ACTN</name>
<dbReference type="PANTHER" id="PTHR43792:SF8">
    <property type="entry name" value="[RIBOSOMAL PROTEIN US5]-ALANINE N-ACETYLTRANSFERASE"/>
    <property type="match status" value="1"/>
</dbReference>
<accession>A0ABQ4BSG8</accession>
<dbReference type="Pfam" id="PF13302">
    <property type="entry name" value="Acetyltransf_3"/>
    <property type="match status" value="1"/>
</dbReference>
<dbReference type="PROSITE" id="PS51186">
    <property type="entry name" value="GNAT"/>
    <property type="match status" value="1"/>
</dbReference>
<dbReference type="RefSeq" id="WP_203831191.1">
    <property type="nucleotide sequence ID" value="NZ_BAAATY010000071.1"/>
</dbReference>
<evidence type="ECO:0000313" key="6">
    <source>
        <dbReference type="Proteomes" id="UP000624709"/>
    </source>
</evidence>
<evidence type="ECO:0000259" key="4">
    <source>
        <dbReference type="PROSITE" id="PS51186"/>
    </source>
</evidence>
<dbReference type="EMBL" id="BOMS01000183">
    <property type="protein sequence ID" value="GIE73633.1"/>
    <property type="molecule type" value="Genomic_DNA"/>
</dbReference>
<dbReference type="SUPFAM" id="SSF55729">
    <property type="entry name" value="Acyl-CoA N-acyltransferases (Nat)"/>
    <property type="match status" value="1"/>
</dbReference>
<sequence>MTEIGHLPGGVLLRLLTAADVPALHDALVRNRDHLAPYDPPRPPSFWTLDGQRERVDGLLQQQRDGRFYSFVMERDATIVGFSTLHNITYGPMCGAVLGYWVGAAEIGKGLAGAAVAAICEFADQSLDLHRIEASTNITNVASQRVLLRNGFEHFGTARAYLHINGTWQDSVMYQRILNDRPPGRP</sequence>
<keyword evidence="2" id="KW-0012">Acyltransferase</keyword>
<dbReference type="Gene3D" id="3.40.630.30">
    <property type="match status" value="1"/>
</dbReference>
<evidence type="ECO:0000313" key="5">
    <source>
        <dbReference type="EMBL" id="GIE73633.1"/>
    </source>
</evidence>
<dbReference type="Proteomes" id="UP000624709">
    <property type="component" value="Unassembled WGS sequence"/>
</dbReference>
<dbReference type="InterPro" id="IPR016181">
    <property type="entry name" value="Acyl_CoA_acyltransferase"/>
</dbReference>
<feature type="domain" description="N-acetyltransferase" evidence="4">
    <location>
        <begin position="11"/>
        <end position="178"/>
    </location>
</feature>
<evidence type="ECO:0000256" key="2">
    <source>
        <dbReference type="ARBA" id="ARBA00023315"/>
    </source>
</evidence>
<evidence type="ECO:0000256" key="3">
    <source>
        <dbReference type="ARBA" id="ARBA00038502"/>
    </source>
</evidence>
<comment type="caution">
    <text evidence="5">The sequence shown here is derived from an EMBL/GenBank/DDBJ whole genome shotgun (WGS) entry which is preliminary data.</text>
</comment>
<comment type="similarity">
    <text evidence="3">Belongs to the acetyltransferase family. RimJ subfamily.</text>
</comment>
<dbReference type="InterPro" id="IPR051531">
    <property type="entry name" value="N-acetyltransferase"/>
</dbReference>
<keyword evidence="1" id="KW-0808">Transferase</keyword>